<organism evidence="13 14">
    <name type="scientific">Patella caerulea</name>
    <name type="common">Rayed Mediterranean limpet</name>
    <dbReference type="NCBI Taxonomy" id="87958"/>
    <lineage>
        <taxon>Eukaryota</taxon>
        <taxon>Metazoa</taxon>
        <taxon>Spiralia</taxon>
        <taxon>Lophotrochozoa</taxon>
        <taxon>Mollusca</taxon>
        <taxon>Gastropoda</taxon>
        <taxon>Patellogastropoda</taxon>
        <taxon>Patelloidea</taxon>
        <taxon>Patellidae</taxon>
        <taxon>Patella</taxon>
    </lineage>
</organism>
<feature type="compositionally biased region" description="Basic and acidic residues" evidence="12">
    <location>
        <begin position="26"/>
        <end position="39"/>
    </location>
</feature>
<dbReference type="InterPro" id="IPR007242">
    <property type="entry name" value="Atg12"/>
</dbReference>
<evidence type="ECO:0000256" key="1">
    <source>
        <dbReference type="ARBA" id="ARBA00004184"/>
    </source>
</evidence>
<evidence type="ECO:0000313" key="14">
    <source>
        <dbReference type="Proteomes" id="UP001347796"/>
    </source>
</evidence>
<keyword evidence="6 11" id="KW-1017">Isopeptide bond</keyword>
<dbReference type="PANTHER" id="PTHR13385">
    <property type="entry name" value="AUTOPHAGY PROTEIN 12"/>
    <property type="match status" value="1"/>
</dbReference>
<evidence type="ECO:0000256" key="8">
    <source>
        <dbReference type="ARBA" id="ARBA00022990"/>
    </source>
</evidence>
<dbReference type="Pfam" id="PF04110">
    <property type="entry name" value="APG12"/>
    <property type="match status" value="1"/>
</dbReference>
<evidence type="ECO:0000256" key="3">
    <source>
        <dbReference type="ARBA" id="ARBA00007778"/>
    </source>
</evidence>
<keyword evidence="8" id="KW-0007">Acetylation</keyword>
<keyword evidence="7 11" id="KW-0833">Ubl conjugation pathway</keyword>
<dbReference type="GO" id="GO:0012505">
    <property type="term" value="C:endomembrane system"/>
    <property type="evidence" value="ECO:0007669"/>
    <property type="project" value="UniProtKB-SubCell"/>
</dbReference>
<dbReference type="GO" id="GO:0000421">
    <property type="term" value="C:autophagosome membrane"/>
    <property type="evidence" value="ECO:0007669"/>
    <property type="project" value="TreeGrafter"/>
</dbReference>
<comment type="caution">
    <text evidence="13">The sequence shown here is derived from an EMBL/GenBank/DDBJ whole genome shotgun (WGS) entry which is preliminary data.</text>
</comment>
<name>A0AAN8PWN4_PATCE</name>
<evidence type="ECO:0000313" key="13">
    <source>
        <dbReference type="EMBL" id="KAK6187587.1"/>
    </source>
</evidence>
<proteinExistence type="inferred from homology"/>
<keyword evidence="5" id="KW-0963">Cytoplasm</keyword>
<dbReference type="EMBL" id="JAZGQO010000004">
    <property type="protein sequence ID" value="KAK6187587.1"/>
    <property type="molecule type" value="Genomic_DNA"/>
</dbReference>
<keyword evidence="9 11" id="KW-0072">Autophagy</keyword>
<protein>
    <recommendedName>
        <fullName evidence="4 11">Ubiquitin-like protein ATG12</fullName>
    </recommendedName>
</protein>
<evidence type="ECO:0000256" key="12">
    <source>
        <dbReference type="SAM" id="MobiDB-lite"/>
    </source>
</evidence>
<accession>A0AAN8PWN4</accession>
<dbReference type="GO" id="GO:0034727">
    <property type="term" value="P:piecemeal microautophagy of the nucleus"/>
    <property type="evidence" value="ECO:0007669"/>
    <property type="project" value="TreeGrafter"/>
</dbReference>
<dbReference type="GO" id="GO:0097352">
    <property type="term" value="P:autophagosome maturation"/>
    <property type="evidence" value="ECO:0007669"/>
    <property type="project" value="TreeGrafter"/>
</dbReference>
<sequence>MSDENNSVNNEQTPASEESENVDNVGQDKKVDEAQPHETEEPDSTAKPATSSNNTAPSKTKIDVLLKPAGDAPIMKKKKWAVDRNKPVCWVSEFIKKYLKFTVSDSLFLYVNQSFSPSPDTEVGVLFDSFGSDGKLVLHYCKTQAWG</sequence>
<keyword evidence="10" id="KW-0472">Membrane</keyword>
<dbReference type="GO" id="GO:0034045">
    <property type="term" value="C:phagophore assembly site membrane"/>
    <property type="evidence" value="ECO:0007669"/>
    <property type="project" value="TreeGrafter"/>
</dbReference>
<evidence type="ECO:0000256" key="5">
    <source>
        <dbReference type="ARBA" id="ARBA00022490"/>
    </source>
</evidence>
<dbReference type="FunFam" id="3.10.20.90:FF:000117">
    <property type="entry name" value="Ubiquitin-like protein ATG12"/>
    <property type="match status" value="1"/>
</dbReference>
<feature type="compositionally biased region" description="Polar residues" evidence="12">
    <location>
        <begin position="47"/>
        <end position="58"/>
    </location>
</feature>
<comment type="function">
    <text evidence="11">Ubiquitin-like protein involved in autophagic vesicle formation.</text>
</comment>
<dbReference type="PANTHER" id="PTHR13385:SF0">
    <property type="entry name" value="UBIQUITIN-LIKE PROTEIN ATG12"/>
    <property type="match status" value="1"/>
</dbReference>
<evidence type="ECO:0000256" key="2">
    <source>
        <dbReference type="ARBA" id="ARBA00004496"/>
    </source>
</evidence>
<dbReference type="GO" id="GO:0000045">
    <property type="term" value="P:autophagosome assembly"/>
    <property type="evidence" value="ECO:0007669"/>
    <property type="project" value="InterPro"/>
</dbReference>
<dbReference type="GO" id="GO:0061723">
    <property type="term" value="P:glycophagy"/>
    <property type="evidence" value="ECO:0007669"/>
    <property type="project" value="TreeGrafter"/>
</dbReference>
<reference evidence="13 14" key="1">
    <citation type="submission" date="2024-01" db="EMBL/GenBank/DDBJ databases">
        <title>The genome of the rayed Mediterranean limpet Patella caerulea (Linnaeus, 1758).</title>
        <authorList>
            <person name="Anh-Thu Weber A."/>
            <person name="Halstead-Nussloch G."/>
        </authorList>
    </citation>
    <scope>NUCLEOTIDE SEQUENCE [LARGE SCALE GENOMIC DNA]</scope>
    <source>
        <strain evidence="13">AATW-2023a</strain>
        <tissue evidence="13">Whole specimen</tissue>
    </source>
</reference>
<comment type="subunit">
    <text evidence="11">Forms a conjugate with ATG5.</text>
</comment>
<keyword evidence="14" id="KW-1185">Reference proteome</keyword>
<dbReference type="InterPro" id="IPR029071">
    <property type="entry name" value="Ubiquitin-like_domsf"/>
</dbReference>
<evidence type="ECO:0000256" key="7">
    <source>
        <dbReference type="ARBA" id="ARBA00022786"/>
    </source>
</evidence>
<gene>
    <name evidence="13" type="ORF">SNE40_005580</name>
</gene>
<dbReference type="GO" id="GO:0000422">
    <property type="term" value="P:autophagy of mitochondrion"/>
    <property type="evidence" value="ECO:0007669"/>
    <property type="project" value="TreeGrafter"/>
</dbReference>
<dbReference type="Proteomes" id="UP001347796">
    <property type="component" value="Unassembled WGS sequence"/>
</dbReference>
<feature type="compositionally biased region" description="Polar residues" evidence="12">
    <location>
        <begin position="1"/>
        <end position="16"/>
    </location>
</feature>
<evidence type="ECO:0000256" key="11">
    <source>
        <dbReference type="RuleBase" id="RU361201"/>
    </source>
</evidence>
<comment type="similarity">
    <text evidence="3 11">Belongs to the ATG12 family.</text>
</comment>
<dbReference type="GO" id="GO:0034274">
    <property type="term" value="C:Atg12-Atg5-Atg16 complex"/>
    <property type="evidence" value="ECO:0007669"/>
    <property type="project" value="TreeGrafter"/>
</dbReference>
<dbReference type="Gene3D" id="3.10.20.90">
    <property type="entry name" value="Phosphatidylinositol 3-kinase Catalytic Subunit, Chain A, domain 1"/>
    <property type="match status" value="1"/>
</dbReference>
<dbReference type="GO" id="GO:0019776">
    <property type="term" value="F:Atg8-family ligase activity"/>
    <property type="evidence" value="ECO:0007669"/>
    <property type="project" value="TreeGrafter"/>
</dbReference>
<dbReference type="AlphaFoldDB" id="A0AAN8PWN4"/>
<comment type="subcellular location">
    <subcellularLocation>
        <location evidence="2">Cytoplasm</location>
    </subcellularLocation>
    <subcellularLocation>
        <location evidence="1">Endomembrane system</location>
        <topology evidence="1">Peripheral membrane protein</topology>
    </subcellularLocation>
</comment>
<evidence type="ECO:0000256" key="4">
    <source>
        <dbReference type="ARBA" id="ARBA00015875"/>
    </source>
</evidence>
<dbReference type="CDD" id="cd01612">
    <property type="entry name" value="Ubl_ATG12"/>
    <property type="match status" value="1"/>
</dbReference>
<evidence type="ECO:0000256" key="6">
    <source>
        <dbReference type="ARBA" id="ARBA00022499"/>
    </source>
</evidence>
<evidence type="ECO:0000256" key="9">
    <source>
        <dbReference type="ARBA" id="ARBA00023006"/>
    </source>
</evidence>
<evidence type="ECO:0000256" key="10">
    <source>
        <dbReference type="ARBA" id="ARBA00023136"/>
    </source>
</evidence>
<dbReference type="SUPFAM" id="SSF54236">
    <property type="entry name" value="Ubiquitin-like"/>
    <property type="match status" value="1"/>
</dbReference>
<feature type="region of interest" description="Disordered" evidence="12">
    <location>
        <begin position="1"/>
        <end position="63"/>
    </location>
</feature>